<evidence type="ECO:0000256" key="8">
    <source>
        <dbReference type="ARBA" id="ARBA00022967"/>
    </source>
</evidence>
<dbReference type="Gene3D" id="3.40.50.300">
    <property type="entry name" value="P-loop containing nucleotide triphosphate hydrolases"/>
    <property type="match status" value="2"/>
</dbReference>
<sequence length="512" mass="55035">MDTPQRSDSSTGIPRLEIRSVSKRFDAVQALSSVTMTVEPGEIHALVGENGAGKSTLVGVITGLHQPDSGTVLLDGEELRVRSTQDARRAGIAAVFQDPNMFPHLSVAENIFTGQYPMAGPVVNRPLMSRRAKEKLSALGFDLDPDQMVAGLTVAEAQFVEIARAVDTGLKLLILDEPTSALTPDEAAKLYTLVRRLKAAGTSIIWISHRMEEIHLLADRITVMRDGQHVRTAPAADLDDDEMIRLMVGRSVVLQAVPNDVPLGPTRLSVRGLTRPGVFQDVSFDVAEGEIVGVAGLVGAGRTEIAQAIFGLAPGLEGEVKVDGVTVRPTSPRRMAAKGVSYLPEDRDAEGVIAAMPIEANIALPSLVRLGRWGFMSRHKERELAEQEKSALSIKGRLEDLVSSLSGGNRQKVALARWLATRPRVLLLDEPTHGIDVGTKAQVHDIMRNLARKERMAIVMVSSDLPEVLAVSDRVLVIRQGRIAADVPVAEATQESILAAATGRIPEQGDAA</sequence>
<dbReference type="SUPFAM" id="SSF52540">
    <property type="entry name" value="P-loop containing nucleoside triphosphate hydrolases"/>
    <property type="match status" value="2"/>
</dbReference>
<dbReference type="InterPro" id="IPR050107">
    <property type="entry name" value="ABC_carbohydrate_import_ATPase"/>
</dbReference>
<dbReference type="KEGG" id="rain:Rai3103_03455"/>
<name>A0A5Q2F7S1_9ACTN</name>
<keyword evidence="6" id="KW-0547">Nucleotide-binding</keyword>
<dbReference type="PANTHER" id="PTHR43790:SF3">
    <property type="entry name" value="D-ALLOSE IMPORT ATP-BINDING PROTEIN ALSA-RELATED"/>
    <property type="match status" value="1"/>
</dbReference>
<dbReference type="InterPro" id="IPR003593">
    <property type="entry name" value="AAA+_ATPase"/>
</dbReference>
<dbReference type="InterPro" id="IPR027417">
    <property type="entry name" value="P-loop_NTPase"/>
</dbReference>
<evidence type="ECO:0000313" key="11">
    <source>
        <dbReference type="EMBL" id="QGF22879.1"/>
    </source>
</evidence>
<evidence type="ECO:0000256" key="2">
    <source>
        <dbReference type="ARBA" id="ARBA00022448"/>
    </source>
</evidence>
<dbReference type="PANTHER" id="PTHR43790">
    <property type="entry name" value="CARBOHYDRATE TRANSPORT ATP-BINDING PROTEIN MG119-RELATED"/>
    <property type="match status" value="1"/>
</dbReference>
<feature type="domain" description="ABC transporter" evidence="10">
    <location>
        <begin position="263"/>
        <end position="505"/>
    </location>
</feature>
<dbReference type="CDD" id="cd03216">
    <property type="entry name" value="ABC_Carb_Monos_I"/>
    <property type="match status" value="1"/>
</dbReference>
<dbReference type="EMBL" id="CP045725">
    <property type="protein sequence ID" value="QGF22879.1"/>
    <property type="molecule type" value="Genomic_DNA"/>
</dbReference>
<evidence type="ECO:0000256" key="7">
    <source>
        <dbReference type="ARBA" id="ARBA00022840"/>
    </source>
</evidence>
<keyword evidence="12" id="KW-1185">Reference proteome</keyword>
<dbReference type="GO" id="GO:0016887">
    <property type="term" value="F:ATP hydrolysis activity"/>
    <property type="evidence" value="ECO:0007669"/>
    <property type="project" value="InterPro"/>
</dbReference>
<keyword evidence="3" id="KW-1003">Cell membrane</keyword>
<keyword evidence="2" id="KW-0813">Transport</keyword>
<evidence type="ECO:0000256" key="1">
    <source>
        <dbReference type="ARBA" id="ARBA00004202"/>
    </source>
</evidence>
<dbReference type="Pfam" id="PF00005">
    <property type="entry name" value="ABC_tran"/>
    <property type="match status" value="2"/>
</dbReference>
<proteinExistence type="predicted"/>
<protein>
    <submittedName>
        <fullName evidence="11">ATP-binding cassette domain-containing protein</fullName>
    </submittedName>
</protein>
<reference evidence="11 12" key="1">
    <citation type="submission" date="2019-10" db="EMBL/GenBank/DDBJ databases">
        <title>Genomic analysis of Raineyella sp. CBA3103.</title>
        <authorList>
            <person name="Roh S.W."/>
        </authorList>
    </citation>
    <scope>NUCLEOTIDE SEQUENCE [LARGE SCALE GENOMIC DNA]</scope>
    <source>
        <strain evidence="11 12">CBA3103</strain>
    </source>
</reference>
<evidence type="ECO:0000313" key="12">
    <source>
        <dbReference type="Proteomes" id="UP000386847"/>
    </source>
</evidence>
<dbReference type="FunFam" id="3.40.50.300:FF:000127">
    <property type="entry name" value="Ribose import ATP-binding protein RbsA"/>
    <property type="match status" value="1"/>
</dbReference>
<keyword evidence="5" id="KW-0677">Repeat</keyword>
<dbReference type="InterPro" id="IPR003439">
    <property type="entry name" value="ABC_transporter-like_ATP-bd"/>
</dbReference>
<dbReference type="PROSITE" id="PS00211">
    <property type="entry name" value="ABC_TRANSPORTER_1"/>
    <property type="match status" value="1"/>
</dbReference>
<dbReference type="RefSeq" id="WP_153571406.1">
    <property type="nucleotide sequence ID" value="NZ_CP045725.1"/>
</dbReference>
<keyword evidence="4" id="KW-0762">Sugar transport</keyword>
<dbReference type="PROSITE" id="PS50893">
    <property type="entry name" value="ABC_TRANSPORTER_2"/>
    <property type="match status" value="2"/>
</dbReference>
<evidence type="ECO:0000256" key="4">
    <source>
        <dbReference type="ARBA" id="ARBA00022597"/>
    </source>
</evidence>
<dbReference type="AlphaFoldDB" id="A0A5Q2F7S1"/>
<dbReference type="Proteomes" id="UP000386847">
    <property type="component" value="Chromosome"/>
</dbReference>
<evidence type="ECO:0000256" key="9">
    <source>
        <dbReference type="ARBA" id="ARBA00023136"/>
    </source>
</evidence>
<evidence type="ECO:0000256" key="6">
    <source>
        <dbReference type="ARBA" id="ARBA00022741"/>
    </source>
</evidence>
<dbReference type="CDD" id="cd03215">
    <property type="entry name" value="ABC_Carb_Monos_II"/>
    <property type="match status" value="1"/>
</dbReference>
<evidence type="ECO:0000256" key="3">
    <source>
        <dbReference type="ARBA" id="ARBA00022475"/>
    </source>
</evidence>
<evidence type="ECO:0000256" key="5">
    <source>
        <dbReference type="ARBA" id="ARBA00022737"/>
    </source>
</evidence>
<keyword evidence="9" id="KW-0472">Membrane</keyword>
<gene>
    <name evidence="11" type="ORF">Rai3103_03455</name>
</gene>
<keyword evidence="8" id="KW-1278">Translocase</keyword>
<organism evidence="11 12">
    <name type="scientific">Raineyella fluvialis</name>
    <dbReference type="NCBI Taxonomy" id="2662261"/>
    <lineage>
        <taxon>Bacteria</taxon>
        <taxon>Bacillati</taxon>
        <taxon>Actinomycetota</taxon>
        <taxon>Actinomycetes</taxon>
        <taxon>Propionibacteriales</taxon>
        <taxon>Propionibacteriaceae</taxon>
        <taxon>Raineyella</taxon>
    </lineage>
</organism>
<dbReference type="SMART" id="SM00382">
    <property type="entry name" value="AAA"/>
    <property type="match status" value="2"/>
</dbReference>
<dbReference type="InterPro" id="IPR017871">
    <property type="entry name" value="ABC_transporter-like_CS"/>
</dbReference>
<accession>A0A5Q2F7S1</accession>
<comment type="subcellular location">
    <subcellularLocation>
        <location evidence="1">Cell membrane</location>
        <topology evidence="1">Peripheral membrane protein</topology>
    </subcellularLocation>
</comment>
<dbReference type="GO" id="GO:0005524">
    <property type="term" value="F:ATP binding"/>
    <property type="evidence" value="ECO:0007669"/>
    <property type="project" value="UniProtKB-KW"/>
</dbReference>
<evidence type="ECO:0000259" key="10">
    <source>
        <dbReference type="PROSITE" id="PS50893"/>
    </source>
</evidence>
<feature type="domain" description="ABC transporter" evidence="10">
    <location>
        <begin position="16"/>
        <end position="251"/>
    </location>
</feature>
<keyword evidence="7 11" id="KW-0067">ATP-binding</keyword>
<dbReference type="GO" id="GO:0005886">
    <property type="term" value="C:plasma membrane"/>
    <property type="evidence" value="ECO:0007669"/>
    <property type="project" value="UniProtKB-SubCell"/>
</dbReference>